<protein>
    <recommendedName>
        <fullName evidence="3">Serine hydrolase</fullName>
    </recommendedName>
</protein>
<gene>
    <name evidence="1" type="ORF">H5P34_09320</name>
</gene>
<dbReference type="RefSeq" id="WP_036447942.1">
    <property type="nucleotide sequence ID" value="NZ_JACKVC010000012.1"/>
</dbReference>
<reference evidence="1" key="1">
    <citation type="submission" date="2020-07" db="EMBL/GenBank/DDBJ databases">
        <authorList>
            <person name="Pettersson B.M.F."/>
            <person name="Behra P.R.K."/>
            <person name="Ramesh M."/>
            <person name="Das S."/>
            <person name="Dasgupta S."/>
            <person name="Kirsebom L.A."/>
        </authorList>
    </citation>
    <scope>NUCLEOTIDE SEQUENCE</scope>
    <source>
        <strain evidence="1">DSM 44242</strain>
    </source>
</reference>
<dbReference type="InterPro" id="IPR012338">
    <property type="entry name" value="Beta-lactam/transpept-like"/>
</dbReference>
<evidence type="ECO:0000313" key="1">
    <source>
        <dbReference type="EMBL" id="MCV7388242.1"/>
    </source>
</evidence>
<dbReference type="SUPFAM" id="SSF56601">
    <property type="entry name" value="beta-lactamase/transpeptidase-like"/>
    <property type="match status" value="1"/>
</dbReference>
<dbReference type="EMBL" id="JACKVC010000012">
    <property type="protein sequence ID" value="MCV7388242.1"/>
    <property type="molecule type" value="Genomic_DNA"/>
</dbReference>
<evidence type="ECO:0008006" key="3">
    <source>
        <dbReference type="Google" id="ProtNLM"/>
    </source>
</evidence>
<sequence>MSSPRNGRLWAAIAVLAAIALAAGVFIGTHLGPRRAAPERSSAATSLAAEFARLEPELHAVVGIALSGVGPGQEPLTLGEWQSGPAWSTIKVPLIIAALREEQPPRVTEAMTAAITESDNAAAESIWDSLGTPADAAAKVEAVLRQTGDPTIVQSHRVRPEFSASGQTDWPLADQVKFTAVAVCDTANNPVFGLMGRVEPEQRWGIGTLADSRLKGGWGPSPTGGYLVRQIGVLNTPVGMVSVALAALPDSGKFEDGTAALTTMAAWLSQRLGALPAGHCPAHQR</sequence>
<evidence type="ECO:0000313" key="2">
    <source>
        <dbReference type="Proteomes" id="UP001141659"/>
    </source>
</evidence>
<dbReference type="Gene3D" id="3.40.710.10">
    <property type="entry name" value="DD-peptidase/beta-lactamase superfamily"/>
    <property type="match status" value="1"/>
</dbReference>
<accession>A0AAW5T0P6</accession>
<reference evidence="1" key="2">
    <citation type="journal article" date="2022" name="BMC Genomics">
        <title>Comparative genome analysis of mycobacteria focusing on tRNA and non-coding RNA.</title>
        <authorList>
            <person name="Behra P.R.K."/>
            <person name="Pettersson B.M.F."/>
            <person name="Ramesh M."/>
            <person name="Das S."/>
            <person name="Dasgupta S."/>
            <person name="Kirsebom L.A."/>
        </authorList>
    </citation>
    <scope>NUCLEOTIDE SEQUENCE</scope>
    <source>
        <strain evidence="1">DSM 44242</strain>
    </source>
</reference>
<dbReference type="AlphaFoldDB" id="A0AAW5T0P6"/>
<comment type="caution">
    <text evidence="1">The sequence shown here is derived from an EMBL/GenBank/DDBJ whole genome shotgun (WGS) entry which is preliminary data.</text>
</comment>
<organism evidence="1 2">
    <name type="scientific">Mycolicibacterium porcinum</name>
    <dbReference type="NCBI Taxonomy" id="39693"/>
    <lineage>
        <taxon>Bacteria</taxon>
        <taxon>Bacillati</taxon>
        <taxon>Actinomycetota</taxon>
        <taxon>Actinomycetes</taxon>
        <taxon>Mycobacteriales</taxon>
        <taxon>Mycobacteriaceae</taxon>
        <taxon>Mycolicibacterium</taxon>
    </lineage>
</organism>
<name>A0AAW5T0P6_9MYCO</name>
<proteinExistence type="predicted"/>
<dbReference type="Proteomes" id="UP001141659">
    <property type="component" value="Unassembled WGS sequence"/>
</dbReference>